<feature type="region of interest" description="Disordered" evidence="1">
    <location>
        <begin position="227"/>
        <end position="247"/>
    </location>
</feature>
<keyword evidence="4" id="KW-1185">Reference proteome</keyword>
<evidence type="ECO:0008006" key="5">
    <source>
        <dbReference type="Google" id="ProtNLM"/>
    </source>
</evidence>
<dbReference type="EMBL" id="MLYV02000382">
    <property type="protein sequence ID" value="PSS03726.1"/>
    <property type="molecule type" value="Genomic_DNA"/>
</dbReference>
<protein>
    <recommendedName>
        <fullName evidence="5">Macrofage activating glycoprotein</fullName>
    </recommendedName>
</protein>
<proteinExistence type="predicted"/>
<accession>A0A2R6Q7K7</accession>
<feature type="compositionally biased region" description="Polar residues" evidence="1">
    <location>
        <begin position="228"/>
        <end position="247"/>
    </location>
</feature>
<organism evidence="3 4">
    <name type="scientific">Hermanssonia centrifuga</name>
    <dbReference type="NCBI Taxonomy" id="98765"/>
    <lineage>
        <taxon>Eukaryota</taxon>
        <taxon>Fungi</taxon>
        <taxon>Dikarya</taxon>
        <taxon>Basidiomycota</taxon>
        <taxon>Agaricomycotina</taxon>
        <taxon>Agaricomycetes</taxon>
        <taxon>Polyporales</taxon>
        <taxon>Meruliaceae</taxon>
        <taxon>Hermanssonia</taxon>
    </lineage>
</organism>
<dbReference type="Proteomes" id="UP000186601">
    <property type="component" value="Unassembled WGS sequence"/>
</dbReference>
<dbReference type="AlphaFoldDB" id="A0A2R6Q7K7"/>
<reference evidence="3 4" key="1">
    <citation type="submission" date="2018-02" db="EMBL/GenBank/DDBJ databases">
        <title>Genome sequence of the basidiomycete white-rot fungus Phlebia centrifuga.</title>
        <authorList>
            <person name="Granchi Z."/>
            <person name="Peng M."/>
            <person name="de Vries R.P."/>
            <person name="Hilden K."/>
            <person name="Makela M.R."/>
            <person name="Grigoriev I."/>
            <person name="Riley R."/>
        </authorList>
    </citation>
    <scope>NUCLEOTIDE SEQUENCE [LARGE SCALE GENOMIC DNA]</scope>
    <source>
        <strain evidence="3 4">FBCC195</strain>
    </source>
</reference>
<keyword evidence="2" id="KW-0732">Signal</keyword>
<evidence type="ECO:0000256" key="2">
    <source>
        <dbReference type="SAM" id="SignalP"/>
    </source>
</evidence>
<feature type="chain" id="PRO_5015320686" description="Macrofage activating glycoprotein" evidence="2">
    <location>
        <begin position="17"/>
        <end position="353"/>
    </location>
</feature>
<sequence>MFFYLTLISLPILVSAQTYSATYLPSTAPKTTEDGQSGTNQCGTNSSQDSMCQNLYVNSVDDFCLFAPPQPGATSSISFTERIEVAWCIKSGYGTRLIPDGSITGAHFVQTPDFVQVTGVGDLTKMNIPAGDDGGELDPHGADGNGNPIGGLLFSSAFGDLEQIHEWTNFMSASLFCIRACKPGPQAPQWCGHVWDVMGCEWNMPANYDDGVFERCQGDSGLPMGIYGTSTFSQGQPSTPSAHPIPSSSLCTTVSTIGNFAASQASSSTSSTSGSSAATTPVSSGVSGRSSSPTASSSHSGGASNFSQSSSGTPTPTGGSNQPNSAVQIGKVGLQWAFVAAAMLFGASTVAVW</sequence>
<name>A0A2R6Q7K7_9APHY</name>
<gene>
    <name evidence="3" type="ORF">PHLCEN_2v3951</name>
</gene>
<evidence type="ECO:0000313" key="4">
    <source>
        <dbReference type="Proteomes" id="UP000186601"/>
    </source>
</evidence>
<dbReference type="OrthoDB" id="2564904at2759"/>
<evidence type="ECO:0000313" key="3">
    <source>
        <dbReference type="EMBL" id="PSS03726.1"/>
    </source>
</evidence>
<feature type="region of interest" description="Disordered" evidence="1">
    <location>
        <begin position="265"/>
        <end position="324"/>
    </location>
</feature>
<dbReference type="STRING" id="98765.A0A2R6Q7K7"/>
<evidence type="ECO:0000256" key="1">
    <source>
        <dbReference type="SAM" id="MobiDB-lite"/>
    </source>
</evidence>
<comment type="caution">
    <text evidence="3">The sequence shown here is derived from an EMBL/GenBank/DDBJ whole genome shotgun (WGS) entry which is preliminary data.</text>
</comment>
<feature type="signal peptide" evidence="2">
    <location>
        <begin position="1"/>
        <end position="16"/>
    </location>
</feature>